<keyword evidence="2" id="KW-1185">Reference proteome</keyword>
<dbReference type="AlphaFoldDB" id="A0A024FXC9"/>
<dbReference type="EMBL" id="CAIX01000933">
    <property type="protein sequence ID" value="CCI11319.1"/>
    <property type="molecule type" value="Genomic_DNA"/>
</dbReference>
<evidence type="ECO:0000313" key="1">
    <source>
        <dbReference type="EMBL" id="CCI11319.1"/>
    </source>
</evidence>
<name>A0A024FXC9_9STRA</name>
<sequence length="199" mass="21863">MEQSFENQCCLFESLVSFLEVDYTISVVNIEEGGLTAIATRKDCATVQFTCSFNGSELAAASIDKSIPGCKRLIESLALNNKQSCKHENQPTSIESMNNFELRSSLKQMNSYKTNITHQEAVQYLSTAPSKLTKCSADTTSTKSSATHQLFLEVVADGLAELCRAQPTSDQAIKWLGNWLLEKSASQPIVQDACYVKAD</sequence>
<dbReference type="InParanoid" id="A0A024FXC9"/>
<accession>A0A024FXC9</accession>
<reference evidence="1 2" key="1">
    <citation type="submission" date="2012-05" db="EMBL/GenBank/DDBJ databases">
        <title>Recombination and specialization in a pathogen metapopulation.</title>
        <authorList>
            <person name="Gardiner A."/>
            <person name="Kemen E."/>
            <person name="Schultz-Larsen T."/>
            <person name="MacLean D."/>
            <person name="Van Oosterhout C."/>
            <person name="Jones J.D.G."/>
        </authorList>
    </citation>
    <scope>NUCLEOTIDE SEQUENCE [LARGE SCALE GENOMIC DNA]</scope>
    <source>
        <strain evidence="1 2">Ac Nc2</strain>
    </source>
</reference>
<gene>
    <name evidence="1" type="ORF">BN9_127260</name>
</gene>
<dbReference type="OrthoDB" id="2162449at2759"/>
<protein>
    <submittedName>
        <fullName evidence="1">Uncharacterized protein</fullName>
    </submittedName>
</protein>
<evidence type="ECO:0000313" key="2">
    <source>
        <dbReference type="Proteomes" id="UP000053237"/>
    </source>
</evidence>
<organism evidence="1 2">
    <name type="scientific">Albugo candida</name>
    <dbReference type="NCBI Taxonomy" id="65357"/>
    <lineage>
        <taxon>Eukaryota</taxon>
        <taxon>Sar</taxon>
        <taxon>Stramenopiles</taxon>
        <taxon>Oomycota</taxon>
        <taxon>Peronosporomycetes</taxon>
        <taxon>Albuginales</taxon>
        <taxon>Albuginaceae</taxon>
        <taxon>Albugo</taxon>
    </lineage>
</organism>
<dbReference type="Proteomes" id="UP000053237">
    <property type="component" value="Unassembled WGS sequence"/>
</dbReference>
<comment type="caution">
    <text evidence="1">The sequence shown here is derived from an EMBL/GenBank/DDBJ whole genome shotgun (WGS) entry which is preliminary data.</text>
</comment>
<proteinExistence type="predicted"/>